<evidence type="ECO:0000256" key="2">
    <source>
        <dbReference type="ARBA" id="ARBA00022679"/>
    </source>
</evidence>
<dbReference type="InterPro" id="IPR011611">
    <property type="entry name" value="PfkB_dom"/>
</dbReference>
<dbReference type="GO" id="GO:0016301">
    <property type="term" value="F:kinase activity"/>
    <property type="evidence" value="ECO:0007669"/>
    <property type="project" value="UniProtKB-KW"/>
</dbReference>
<gene>
    <name evidence="5" type="ORF">S01H1_15613</name>
</gene>
<keyword evidence="2" id="KW-0808">Transferase</keyword>
<dbReference type="Gene3D" id="3.40.1190.20">
    <property type="match status" value="1"/>
</dbReference>
<evidence type="ECO:0000313" key="5">
    <source>
        <dbReference type="EMBL" id="GAF74736.1"/>
    </source>
</evidence>
<dbReference type="PANTHER" id="PTHR43085:SF57">
    <property type="entry name" value="CARBOHYDRATE KINASE PFKB DOMAIN-CONTAINING PROTEIN"/>
    <property type="match status" value="1"/>
</dbReference>
<evidence type="ECO:0000256" key="3">
    <source>
        <dbReference type="ARBA" id="ARBA00022777"/>
    </source>
</evidence>
<dbReference type="PANTHER" id="PTHR43085">
    <property type="entry name" value="HEXOKINASE FAMILY MEMBER"/>
    <property type="match status" value="1"/>
</dbReference>
<feature type="domain" description="Carbohydrate kinase PfkB" evidence="4">
    <location>
        <begin position="22"/>
        <end position="279"/>
    </location>
</feature>
<sequence length="280" mass="30529">MASTARKATRRIYAGIGEVLWDVFGRKKTLGGAPANFACHAHALGNDGRVLSRVGDDALGEAIRSRLADSGLDVRTLQTDRQRPTGTVKVAVAADGQPTFTIAKNSAWDALRRTKTWQQLAPQCSAVCFGTLAQRSEPSRNTIRSFLRQAAPQALIVFDINLRQHYYSPPIIERSLLHSHVLKINDEEVAVVKEMAGHATLTDVDWARKLIDCFNLKLVCITRGKDGSALIGPRGFAEHPGYRVTVADTVGAGDAFTAAMVHATLRNKPLTFIAEFANRI</sequence>
<evidence type="ECO:0000259" key="4">
    <source>
        <dbReference type="Pfam" id="PF00294"/>
    </source>
</evidence>
<name>X0SHY9_9ZZZZ</name>
<reference evidence="5" key="1">
    <citation type="journal article" date="2014" name="Front. Microbiol.">
        <title>High frequency of phylogenetically diverse reductive dehalogenase-homologous genes in deep subseafloor sedimentary metagenomes.</title>
        <authorList>
            <person name="Kawai M."/>
            <person name="Futagami T."/>
            <person name="Toyoda A."/>
            <person name="Takaki Y."/>
            <person name="Nishi S."/>
            <person name="Hori S."/>
            <person name="Arai W."/>
            <person name="Tsubouchi T."/>
            <person name="Morono Y."/>
            <person name="Uchiyama I."/>
            <person name="Ito T."/>
            <person name="Fujiyama A."/>
            <person name="Inagaki F."/>
            <person name="Takami H."/>
        </authorList>
    </citation>
    <scope>NUCLEOTIDE SEQUENCE</scope>
    <source>
        <strain evidence="5">Expedition CK06-06</strain>
    </source>
</reference>
<accession>X0SHY9</accession>
<dbReference type="PROSITE" id="PS00584">
    <property type="entry name" value="PFKB_KINASES_2"/>
    <property type="match status" value="1"/>
</dbReference>
<feature type="non-terminal residue" evidence="5">
    <location>
        <position position="280"/>
    </location>
</feature>
<dbReference type="AlphaFoldDB" id="X0SHY9"/>
<organism evidence="5">
    <name type="scientific">marine sediment metagenome</name>
    <dbReference type="NCBI Taxonomy" id="412755"/>
    <lineage>
        <taxon>unclassified sequences</taxon>
        <taxon>metagenomes</taxon>
        <taxon>ecological metagenomes</taxon>
    </lineage>
</organism>
<dbReference type="InterPro" id="IPR002173">
    <property type="entry name" value="Carboh/pur_kinase_PfkB_CS"/>
</dbReference>
<dbReference type="SUPFAM" id="SSF53613">
    <property type="entry name" value="Ribokinase-like"/>
    <property type="match status" value="1"/>
</dbReference>
<proteinExistence type="inferred from homology"/>
<evidence type="ECO:0000256" key="1">
    <source>
        <dbReference type="ARBA" id="ARBA00010688"/>
    </source>
</evidence>
<comment type="similarity">
    <text evidence="1">Belongs to the carbohydrate kinase PfkB family.</text>
</comment>
<comment type="caution">
    <text evidence="5">The sequence shown here is derived from an EMBL/GenBank/DDBJ whole genome shotgun (WGS) entry which is preliminary data.</text>
</comment>
<protein>
    <recommendedName>
        <fullName evidence="4">Carbohydrate kinase PfkB domain-containing protein</fullName>
    </recommendedName>
</protein>
<dbReference type="CDD" id="cd01167">
    <property type="entry name" value="bac_FRK"/>
    <property type="match status" value="1"/>
</dbReference>
<dbReference type="Pfam" id="PF00294">
    <property type="entry name" value="PfkB"/>
    <property type="match status" value="1"/>
</dbReference>
<dbReference type="InterPro" id="IPR029056">
    <property type="entry name" value="Ribokinase-like"/>
</dbReference>
<keyword evidence="3" id="KW-0418">Kinase</keyword>
<dbReference type="InterPro" id="IPR050306">
    <property type="entry name" value="PfkB_Carbo_kinase"/>
</dbReference>
<dbReference type="EMBL" id="BARS01008155">
    <property type="protein sequence ID" value="GAF74736.1"/>
    <property type="molecule type" value="Genomic_DNA"/>
</dbReference>